<gene>
    <name evidence="9" type="ORF">EW026_g3936</name>
</gene>
<dbReference type="GO" id="GO:0012505">
    <property type="term" value="C:endomembrane system"/>
    <property type="evidence" value="ECO:0007669"/>
    <property type="project" value="TreeGrafter"/>
</dbReference>
<comment type="subcellular location">
    <subcellularLocation>
        <location evidence="1">Membrane</location>
        <topology evidence="1">Multi-pass membrane protein</topology>
    </subcellularLocation>
</comment>
<evidence type="ECO:0000256" key="3">
    <source>
        <dbReference type="ARBA" id="ARBA00022692"/>
    </source>
</evidence>
<accession>A0A4S4KIP5</accession>
<dbReference type="InterPro" id="IPR008429">
    <property type="entry name" value="CLPTM1"/>
</dbReference>
<feature type="region of interest" description="Disordered" evidence="6">
    <location>
        <begin position="343"/>
        <end position="368"/>
    </location>
</feature>
<dbReference type="CDD" id="cd00299">
    <property type="entry name" value="GST_C_family"/>
    <property type="match status" value="1"/>
</dbReference>
<keyword evidence="3 7" id="KW-0812">Transmembrane</keyword>
<protein>
    <recommendedName>
        <fullName evidence="8">GST N-terminal domain-containing protein</fullName>
    </recommendedName>
</protein>
<feature type="domain" description="GST N-terminal" evidence="8">
    <location>
        <begin position="4"/>
        <end position="84"/>
    </location>
</feature>
<evidence type="ECO:0000256" key="7">
    <source>
        <dbReference type="SAM" id="Phobius"/>
    </source>
</evidence>
<dbReference type="InterPro" id="IPR036249">
    <property type="entry name" value="Thioredoxin-like_sf"/>
</dbReference>
<dbReference type="Proteomes" id="UP000309038">
    <property type="component" value="Unassembled WGS sequence"/>
</dbReference>
<dbReference type="Pfam" id="PF05602">
    <property type="entry name" value="CLPTM1"/>
    <property type="match status" value="1"/>
</dbReference>
<keyword evidence="4 7" id="KW-1133">Transmembrane helix</keyword>
<evidence type="ECO:0000256" key="4">
    <source>
        <dbReference type="ARBA" id="ARBA00022989"/>
    </source>
</evidence>
<dbReference type="SUPFAM" id="SSF47616">
    <property type="entry name" value="GST C-terminal domain-like"/>
    <property type="match status" value="1"/>
</dbReference>
<feature type="compositionally biased region" description="Polar residues" evidence="6">
    <location>
        <begin position="358"/>
        <end position="367"/>
    </location>
</feature>
<evidence type="ECO:0000259" key="8">
    <source>
        <dbReference type="PROSITE" id="PS50404"/>
    </source>
</evidence>
<evidence type="ECO:0000313" key="10">
    <source>
        <dbReference type="Proteomes" id="UP000309038"/>
    </source>
</evidence>
<dbReference type="GO" id="GO:0016020">
    <property type="term" value="C:membrane"/>
    <property type="evidence" value="ECO:0007669"/>
    <property type="project" value="UniProtKB-SubCell"/>
</dbReference>
<dbReference type="AlphaFoldDB" id="A0A4S4KIP5"/>
<dbReference type="InterPro" id="IPR036282">
    <property type="entry name" value="Glutathione-S-Trfase_C_sf"/>
</dbReference>
<evidence type="ECO:0000313" key="9">
    <source>
        <dbReference type="EMBL" id="THG98214.1"/>
    </source>
</evidence>
<dbReference type="Pfam" id="PF25907">
    <property type="entry name" value="DUF7962"/>
    <property type="match status" value="1"/>
</dbReference>
<dbReference type="EMBL" id="SGPJ01000130">
    <property type="protein sequence ID" value="THG98214.1"/>
    <property type="molecule type" value="Genomic_DNA"/>
</dbReference>
<reference evidence="9 10" key="1">
    <citation type="submission" date="2019-02" db="EMBL/GenBank/DDBJ databases">
        <title>Genome sequencing of the rare red list fungi Phlebia centrifuga.</title>
        <authorList>
            <person name="Buettner E."/>
            <person name="Kellner H."/>
        </authorList>
    </citation>
    <scope>NUCLEOTIDE SEQUENCE [LARGE SCALE GENOMIC DNA]</scope>
    <source>
        <strain evidence="9 10">DSM 108282</strain>
    </source>
</reference>
<dbReference type="SUPFAM" id="SSF52833">
    <property type="entry name" value="Thioredoxin-like"/>
    <property type="match status" value="1"/>
</dbReference>
<dbReference type="Gene3D" id="3.40.30.110">
    <property type="match status" value="1"/>
</dbReference>
<evidence type="ECO:0000256" key="1">
    <source>
        <dbReference type="ARBA" id="ARBA00004141"/>
    </source>
</evidence>
<comment type="similarity">
    <text evidence="2">Belongs to the CLPTM1 family.</text>
</comment>
<dbReference type="PANTHER" id="PTHR21347">
    <property type="entry name" value="CLEFT LIP AND PALATE ASSOCIATED TRANSMEMBRANE PROTEIN-RELATED"/>
    <property type="match status" value="1"/>
</dbReference>
<proteinExistence type="inferred from homology"/>
<name>A0A4S4KIP5_9APHY</name>
<sequence>MSKPAVVLYHYDASPFATKVKNMLVLKRIPHKRVEVSMILPRPELSELLGVTYRRIPILAIGNDVYCDTSLIASALERRFPPSEGYGTLFPPRKGGGKADTGLVKAVSVYWSDKVVFPLAAQSLPYDRFDAKFLADRSAMLLEEELADGREWVLDTEGPSLADVSAHFVFSWMRVFKNVKEIFDATVFPKSIAWLDRVSEYLARSQKQNVAAFETLTGKDAAHLIRSSPHEDDASVGFESVDASRLGLKSGELVSVVPTDNGKVPTEGRLLALSRLEVVIETKGLRVTASMSTPAAPARAANAPQVAGEDEGSSYKTFIGVAKQMFIGWIIMQVVTRFFASKTTPTAPPPVSPPSVSGDGSQSTGASAANAPIPLTQAYPAWPLGIPLAMHVYLTTSPYPDVFSRKYDESLPHFVWDNITFGDWSDTRIVEYEVNLPESVQHNGSMWADIFLVKDGANPDPSSPQFDLSSVHHGRKLLTRYLPKSKVRKEKSLIGSHESEVDQEAEEEPQADVIVSHWHKNVTLALVSDASTIPINQLSQPVAQYVTLLPERDITGTKGYYRPILFPNDFWHLRSQYVEINTTTPTLPLQFSFQPMSYWKFQMFATMSYSFQEAAKQQGSASGAEMDEIKRMLVETNPWFLGITALVSMLHVVFEMLAFSSDVSHWRKKQELVGVSVRTVRHTRIVTNVVVQIIILLYLIDNNEQTSWMILMGSGVGVLIEAWKITKAVDISLIAAPAGSILPYKIDIKDKHVLSVDEKKTQEFDKLAFRYVSYVAIPCLAIYTVYSLLYETHRGWYSFVISTLTSFVYMFGFAQLVPQLIINYKLKSVAHMPMKAMIYKTLSTVVDDFFAFCIKMPILHRLACFRDDVVFLIFLYQRWIYRIDPKRVNEYGQVMGSDADAVAEKTSEGATETKKNK</sequence>
<evidence type="ECO:0000256" key="6">
    <source>
        <dbReference type="SAM" id="MobiDB-lite"/>
    </source>
</evidence>
<dbReference type="InterPro" id="IPR004045">
    <property type="entry name" value="Glutathione_S-Trfase_N"/>
</dbReference>
<dbReference type="Gene3D" id="1.20.1050.10">
    <property type="match status" value="1"/>
</dbReference>
<evidence type="ECO:0000256" key="5">
    <source>
        <dbReference type="ARBA" id="ARBA00023136"/>
    </source>
</evidence>
<keyword evidence="10" id="KW-1185">Reference proteome</keyword>
<dbReference type="PANTHER" id="PTHR21347:SF0">
    <property type="entry name" value="LIPID SCRAMBLASE CLPTM1L"/>
    <property type="match status" value="1"/>
</dbReference>
<keyword evidence="5 7" id="KW-0472">Membrane</keyword>
<feature type="transmembrane region" description="Helical" evidence="7">
    <location>
        <begin position="768"/>
        <end position="789"/>
    </location>
</feature>
<dbReference type="Pfam" id="PF13417">
    <property type="entry name" value="GST_N_3"/>
    <property type="match status" value="1"/>
</dbReference>
<comment type="caution">
    <text evidence="9">The sequence shown here is derived from an EMBL/GenBank/DDBJ whole genome shotgun (WGS) entry which is preliminary data.</text>
</comment>
<feature type="transmembrane region" description="Helical" evidence="7">
    <location>
        <begin position="795"/>
        <end position="817"/>
    </location>
</feature>
<feature type="transmembrane region" description="Helical" evidence="7">
    <location>
        <begin position="639"/>
        <end position="661"/>
    </location>
</feature>
<feature type="transmembrane region" description="Helical" evidence="7">
    <location>
        <begin position="682"/>
        <end position="700"/>
    </location>
</feature>
<evidence type="ECO:0000256" key="2">
    <source>
        <dbReference type="ARBA" id="ARBA00009310"/>
    </source>
</evidence>
<dbReference type="PROSITE" id="PS50404">
    <property type="entry name" value="GST_NTER"/>
    <property type="match status" value="1"/>
</dbReference>
<dbReference type="InterPro" id="IPR058268">
    <property type="entry name" value="DUF7962"/>
</dbReference>
<organism evidence="9 10">
    <name type="scientific">Hermanssonia centrifuga</name>
    <dbReference type="NCBI Taxonomy" id="98765"/>
    <lineage>
        <taxon>Eukaryota</taxon>
        <taxon>Fungi</taxon>
        <taxon>Dikarya</taxon>
        <taxon>Basidiomycota</taxon>
        <taxon>Agaricomycotina</taxon>
        <taxon>Agaricomycetes</taxon>
        <taxon>Polyporales</taxon>
        <taxon>Meruliaceae</taxon>
        <taxon>Hermanssonia</taxon>
    </lineage>
</organism>